<dbReference type="EMBL" id="CP147988">
    <property type="protein sequence ID" value="WXK48940.1"/>
    <property type="molecule type" value="Genomic_DNA"/>
</dbReference>
<reference evidence="1 2" key="1">
    <citation type="submission" date="2024-02" db="EMBL/GenBank/DDBJ databases">
        <title>complete genome of Flavobacterium ginsenosidimutans Str. YTB16.</title>
        <authorList>
            <person name="Wang Q."/>
        </authorList>
    </citation>
    <scope>NUCLEOTIDE SEQUENCE [LARGE SCALE GENOMIC DNA]</scope>
    <source>
        <strain evidence="1 2">YTB16</strain>
    </source>
</reference>
<evidence type="ECO:0000313" key="2">
    <source>
        <dbReference type="Proteomes" id="UP001447857"/>
    </source>
</evidence>
<sequence>MYTLNTQLANFKYNQDFKKMIVNVTWYRLESFNDAGISAFSFSKEELNLLQSFIDKNPMNFPGLQFVKETPGEGFNTPAINGLLKSPLPIFLILSKQSVLRPDDEVCQSMMIVLTDKNYEM</sequence>
<keyword evidence="2" id="KW-1185">Reference proteome</keyword>
<name>A0ABZ2Q447_9FLAO</name>
<accession>A0ABZ2Q447</accession>
<gene>
    <name evidence="1" type="ORF">V6624_18120</name>
</gene>
<dbReference type="RefSeq" id="WP_338839625.1">
    <property type="nucleotide sequence ID" value="NZ_CP147988.1"/>
</dbReference>
<proteinExistence type="predicted"/>
<evidence type="ECO:0000313" key="1">
    <source>
        <dbReference type="EMBL" id="WXK48940.1"/>
    </source>
</evidence>
<organism evidence="1 2">
    <name type="scientific">Flavobacterium ginsenosidimutans</name>
    <dbReference type="NCBI Taxonomy" id="687844"/>
    <lineage>
        <taxon>Bacteria</taxon>
        <taxon>Pseudomonadati</taxon>
        <taxon>Bacteroidota</taxon>
        <taxon>Flavobacteriia</taxon>
        <taxon>Flavobacteriales</taxon>
        <taxon>Flavobacteriaceae</taxon>
        <taxon>Flavobacterium</taxon>
    </lineage>
</organism>
<protein>
    <submittedName>
        <fullName evidence="1">Uncharacterized protein</fullName>
    </submittedName>
</protein>
<dbReference type="Proteomes" id="UP001447857">
    <property type="component" value="Chromosome"/>
</dbReference>